<dbReference type="AlphaFoldDB" id="A0A0W0G929"/>
<sequence>MVIRLAKPAASNTKSEQGHASLLQVNVDTSDNLSPALTKAQEIRIIGTGNLRQLIDEGTKLAAFGGNVLALEFGLELITLGSRINITSLSGFHEMNTTENRWSVVDGLEHFIPIT</sequence>
<organism evidence="1 2">
    <name type="scientific">Moniliophthora roreri</name>
    <name type="common">Frosty pod rot fungus</name>
    <name type="synonym">Monilia roreri</name>
    <dbReference type="NCBI Taxonomy" id="221103"/>
    <lineage>
        <taxon>Eukaryota</taxon>
        <taxon>Fungi</taxon>
        <taxon>Dikarya</taxon>
        <taxon>Basidiomycota</taxon>
        <taxon>Agaricomycotina</taxon>
        <taxon>Agaricomycetes</taxon>
        <taxon>Agaricomycetidae</taxon>
        <taxon>Agaricales</taxon>
        <taxon>Marasmiineae</taxon>
        <taxon>Marasmiaceae</taxon>
        <taxon>Moniliophthora</taxon>
    </lineage>
</organism>
<dbReference type="EMBL" id="LATX01000791">
    <property type="protein sequence ID" value="KTB45065.1"/>
    <property type="molecule type" value="Genomic_DNA"/>
</dbReference>
<protein>
    <submittedName>
        <fullName evidence="1">Uncharacterized protein</fullName>
    </submittedName>
</protein>
<comment type="caution">
    <text evidence="1">The sequence shown here is derived from an EMBL/GenBank/DDBJ whole genome shotgun (WGS) entry which is preliminary data.</text>
</comment>
<evidence type="ECO:0000313" key="1">
    <source>
        <dbReference type="EMBL" id="KTB45065.1"/>
    </source>
</evidence>
<dbReference type="Proteomes" id="UP000054988">
    <property type="component" value="Unassembled WGS sequence"/>
</dbReference>
<name>A0A0W0G929_MONRR</name>
<accession>A0A0W0G929</accession>
<gene>
    <name evidence="1" type="ORF">WG66_2366</name>
</gene>
<proteinExistence type="predicted"/>
<reference evidence="1 2" key="1">
    <citation type="submission" date="2015-12" db="EMBL/GenBank/DDBJ databases">
        <title>Draft genome sequence of Moniliophthora roreri, the causal agent of frosty pod rot of cacao.</title>
        <authorList>
            <person name="Aime M.C."/>
            <person name="Diaz-Valderrama J.R."/>
            <person name="Kijpornyongpan T."/>
            <person name="Phillips-Mora W."/>
        </authorList>
    </citation>
    <scope>NUCLEOTIDE SEQUENCE [LARGE SCALE GENOMIC DNA]</scope>
    <source>
        <strain evidence="1 2">MCA 2952</strain>
    </source>
</reference>
<evidence type="ECO:0000313" key="2">
    <source>
        <dbReference type="Proteomes" id="UP000054988"/>
    </source>
</evidence>